<dbReference type="EMBL" id="KB469305">
    <property type="protein sequence ID" value="EPQ53787.1"/>
    <property type="molecule type" value="Genomic_DNA"/>
</dbReference>
<accession>S7Q2K9</accession>
<sequence>TSKDGTKPKVLLIGFLDTKEAEYAFVKDLLEAKGCEVAIIDTSIQTALTKYACYPPSSVCSVARTTLPHIRSIPRAEALKLMTIGATQIALSYGEQVHGVLGMGGSTTTALTCSVMRALRVGLPKLCVSTMAGGDVRNYVGDSDICMMPSIADISGSLNVISARILTNAASALAGMAHTYKDTACLSLTSGDARHRVAVTMFGLTTPGVTAACARLRAFTDESGRRLYEPVVFHCTGTGGRTMERLVEEKWFHAVLDLTTTELADEQCGGTLSAGPTRLTAPGKAGIPHVVSLGALDVCDFGPRSTVPEKYTQRTLHEHNASITVLRTSAEECAAIGRTMAQRLSFGHSPLAVVIPKKGWSGIDVAGGPFWDEDADEALVKELKKGLWLANAEGGREVEVVEVDAHVNDKETAWVMADKLHELV</sequence>
<dbReference type="GeneID" id="19305055"/>
<dbReference type="Gene3D" id="3.40.50.12020">
    <property type="entry name" value="Uncharacterised protein family UPF0261, NN domain"/>
    <property type="match status" value="1"/>
</dbReference>
<dbReference type="Proteomes" id="UP000030669">
    <property type="component" value="Unassembled WGS sequence"/>
</dbReference>
<dbReference type="PANTHER" id="PTHR31862:SF1">
    <property type="entry name" value="UPF0261 DOMAIN PROTEIN (AFU_ORTHOLOGUE AFUA_1G10120)"/>
    <property type="match status" value="1"/>
</dbReference>
<dbReference type="InterPro" id="IPR044122">
    <property type="entry name" value="UPF0261_N"/>
</dbReference>
<dbReference type="OMA" id="MASNNTR"/>
<dbReference type="Gene3D" id="3.40.50.12030">
    <property type="entry name" value="Uncharacterised protein family UPF0261, NC domain"/>
    <property type="match status" value="1"/>
</dbReference>
<dbReference type="KEGG" id="gtr:GLOTRDRAFT_21790"/>
<dbReference type="SMR" id="S7Q2K9"/>
<evidence type="ECO:0000259" key="1">
    <source>
        <dbReference type="Pfam" id="PF06792"/>
    </source>
</evidence>
<name>S7Q2K9_GLOTA</name>
<dbReference type="InterPro" id="IPR056778">
    <property type="entry name" value="UPF0261_C"/>
</dbReference>
<dbReference type="InterPro" id="IPR051353">
    <property type="entry name" value="Tobamovirus_resist_UPF0261"/>
</dbReference>
<keyword evidence="4" id="KW-1185">Reference proteome</keyword>
<organism evidence="3 4">
    <name type="scientific">Gloeophyllum trabeum (strain ATCC 11539 / FP-39264 / Madison 617)</name>
    <name type="common">Brown rot fungus</name>
    <dbReference type="NCBI Taxonomy" id="670483"/>
    <lineage>
        <taxon>Eukaryota</taxon>
        <taxon>Fungi</taxon>
        <taxon>Dikarya</taxon>
        <taxon>Basidiomycota</taxon>
        <taxon>Agaricomycotina</taxon>
        <taxon>Agaricomycetes</taxon>
        <taxon>Gloeophyllales</taxon>
        <taxon>Gloeophyllaceae</taxon>
        <taxon>Gloeophyllum</taxon>
    </lineage>
</organism>
<dbReference type="OrthoDB" id="10264588at2759"/>
<reference evidence="3 4" key="1">
    <citation type="journal article" date="2012" name="Science">
        <title>The Paleozoic origin of enzymatic lignin decomposition reconstructed from 31 fungal genomes.</title>
        <authorList>
            <person name="Floudas D."/>
            <person name="Binder M."/>
            <person name="Riley R."/>
            <person name="Barry K."/>
            <person name="Blanchette R.A."/>
            <person name="Henrissat B."/>
            <person name="Martinez A.T."/>
            <person name="Otillar R."/>
            <person name="Spatafora J.W."/>
            <person name="Yadav J.S."/>
            <person name="Aerts A."/>
            <person name="Benoit I."/>
            <person name="Boyd A."/>
            <person name="Carlson A."/>
            <person name="Copeland A."/>
            <person name="Coutinho P.M."/>
            <person name="de Vries R.P."/>
            <person name="Ferreira P."/>
            <person name="Findley K."/>
            <person name="Foster B."/>
            <person name="Gaskell J."/>
            <person name="Glotzer D."/>
            <person name="Gorecki P."/>
            <person name="Heitman J."/>
            <person name="Hesse C."/>
            <person name="Hori C."/>
            <person name="Igarashi K."/>
            <person name="Jurgens J.A."/>
            <person name="Kallen N."/>
            <person name="Kersten P."/>
            <person name="Kohler A."/>
            <person name="Kuees U."/>
            <person name="Kumar T.K.A."/>
            <person name="Kuo A."/>
            <person name="LaButti K."/>
            <person name="Larrondo L.F."/>
            <person name="Lindquist E."/>
            <person name="Ling A."/>
            <person name="Lombard V."/>
            <person name="Lucas S."/>
            <person name="Lundell T."/>
            <person name="Martin R."/>
            <person name="McLaughlin D.J."/>
            <person name="Morgenstern I."/>
            <person name="Morin E."/>
            <person name="Murat C."/>
            <person name="Nagy L.G."/>
            <person name="Nolan M."/>
            <person name="Ohm R.A."/>
            <person name="Patyshakuliyeva A."/>
            <person name="Rokas A."/>
            <person name="Ruiz-Duenas F.J."/>
            <person name="Sabat G."/>
            <person name="Salamov A."/>
            <person name="Samejima M."/>
            <person name="Schmutz J."/>
            <person name="Slot J.C."/>
            <person name="St John F."/>
            <person name="Stenlid J."/>
            <person name="Sun H."/>
            <person name="Sun S."/>
            <person name="Syed K."/>
            <person name="Tsang A."/>
            <person name="Wiebenga A."/>
            <person name="Young D."/>
            <person name="Pisabarro A."/>
            <person name="Eastwood D.C."/>
            <person name="Martin F."/>
            <person name="Cullen D."/>
            <person name="Grigoriev I.V."/>
            <person name="Hibbett D.S."/>
        </authorList>
    </citation>
    <scope>NUCLEOTIDE SEQUENCE [LARGE SCALE GENOMIC DNA]</scope>
    <source>
        <strain evidence="3 4">ATCC 11539</strain>
    </source>
</reference>
<proteinExistence type="predicted"/>
<feature type="domain" description="UPF0261" evidence="2">
    <location>
        <begin position="194"/>
        <end position="423"/>
    </location>
</feature>
<dbReference type="RefSeq" id="XP_007867685.1">
    <property type="nucleotide sequence ID" value="XM_007869494.1"/>
</dbReference>
<evidence type="ECO:0000259" key="2">
    <source>
        <dbReference type="Pfam" id="PF23189"/>
    </source>
</evidence>
<evidence type="ECO:0000313" key="4">
    <source>
        <dbReference type="Proteomes" id="UP000030669"/>
    </source>
</evidence>
<feature type="non-terminal residue" evidence="3">
    <location>
        <position position="1"/>
    </location>
</feature>
<evidence type="ECO:0000313" key="3">
    <source>
        <dbReference type="EMBL" id="EPQ53787.1"/>
    </source>
</evidence>
<dbReference type="InterPro" id="IPR008322">
    <property type="entry name" value="UPF0261"/>
</dbReference>
<dbReference type="Pfam" id="PF23189">
    <property type="entry name" value="UPF0261_C"/>
    <property type="match status" value="1"/>
</dbReference>
<dbReference type="PIRSF" id="PIRSF033271">
    <property type="entry name" value="UCP033271"/>
    <property type="match status" value="1"/>
</dbReference>
<dbReference type="NCBIfam" id="NF002674">
    <property type="entry name" value="PRK02399.1-2"/>
    <property type="match status" value="1"/>
</dbReference>
<dbReference type="eggNOG" id="ENOG502QT37">
    <property type="taxonomic scope" value="Eukaryota"/>
</dbReference>
<dbReference type="STRING" id="670483.S7Q2K9"/>
<gene>
    <name evidence="3" type="ORF">GLOTRDRAFT_21790</name>
</gene>
<dbReference type="AlphaFoldDB" id="S7Q2K9"/>
<dbReference type="CDD" id="cd15488">
    <property type="entry name" value="Tm-1-like"/>
    <property type="match status" value="1"/>
</dbReference>
<feature type="domain" description="UPF0261" evidence="1">
    <location>
        <begin position="8"/>
        <end position="181"/>
    </location>
</feature>
<dbReference type="PANTHER" id="PTHR31862">
    <property type="entry name" value="UPF0261 DOMAIN PROTEIN (AFU_ORTHOLOGUE AFUA_1G10120)"/>
    <property type="match status" value="1"/>
</dbReference>
<dbReference type="Pfam" id="PF06792">
    <property type="entry name" value="UPF0261"/>
    <property type="match status" value="1"/>
</dbReference>
<protein>
    <submittedName>
        <fullName evidence="3">Uncharacterized protein</fullName>
    </submittedName>
</protein>
<dbReference type="HOGENOM" id="CLU_036813_1_0_1"/>
<feature type="non-terminal residue" evidence="3">
    <location>
        <position position="424"/>
    </location>
</feature>